<evidence type="ECO:0000256" key="8">
    <source>
        <dbReference type="ARBA" id="ARBA00038436"/>
    </source>
</evidence>
<accession>A0A1H9FMF4</accession>
<evidence type="ECO:0000256" key="3">
    <source>
        <dbReference type="ARBA" id="ARBA00022475"/>
    </source>
</evidence>
<dbReference type="InParanoid" id="A0A1H9FMF4"/>
<feature type="transmembrane region" description="Helical" evidence="9">
    <location>
        <begin position="7"/>
        <end position="27"/>
    </location>
</feature>
<keyword evidence="3" id="KW-1003">Cell membrane</keyword>
<keyword evidence="2" id="KW-0813">Transport</keyword>
<evidence type="ECO:0000256" key="7">
    <source>
        <dbReference type="ARBA" id="ARBA00023136"/>
    </source>
</evidence>
<dbReference type="EMBL" id="FOFB01000009">
    <property type="protein sequence ID" value="SEQ39137.1"/>
    <property type="molecule type" value="Genomic_DNA"/>
</dbReference>
<keyword evidence="6 9" id="KW-1133">Transmembrane helix</keyword>
<comment type="similarity">
    <text evidence="8">Belongs to the TRAP transporter small permease family.</text>
</comment>
<evidence type="ECO:0000256" key="4">
    <source>
        <dbReference type="ARBA" id="ARBA00022519"/>
    </source>
</evidence>
<evidence type="ECO:0000259" key="10">
    <source>
        <dbReference type="Pfam" id="PF04290"/>
    </source>
</evidence>
<keyword evidence="12" id="KW-1185">Reference proteome</keyword>
<evidence type="ECO:0000313" key="12">
    <source>
        <dbReference type="Proteomes" id="UP000199021"/>
    </source>
</evidence>
<dbReference type="AlphaFoldDB" id="A0A1H9FMF4"/>
<gene>
    <name evidence="11" type="ORF">SAMN05444359_10933</name>
</gene>
<feature type="transmembrane region" description="Helical" evidence="9">
    <location>
        <begin position="86"/>
        <end position="108"/>
    </location>
</feature>
<keyword evidence="7 9" id="KW-0472">Membrane</keyword>
<keyword evidence="4" id="KW-0997">Cell inner membrane</keyword>
<dbReference type="InterPro" id="IPR055348">
    <property type="entry name" value="DctQ"/>
</dbReference>
<dbReference type="RefSeq" id="WP_090167767.1">
    <property type="nucleotide sequence ID" value="NZ_FOFB01000009.1"/>
</dbReference>
<comment type="subcellular location">
    <subcellularLocation>
        <location evidence="1">Cell inner membrane</location>
        <topology evidence="1">Multi-pass membrane protein</topology>
    </subcellularLocation>
</comment>
<evidence type="ECO:0000256" key="9">
    <source>
        <dbReference type="SAM" id="Phobius"/>
    </source>
</evidence>
<evidence type="ECO:0000256" key="5">
    <source>
        <dbReference type="ARBA" id="ARBA00022692"/>
    </source>
</evidence>
<feature type="domain" description="Tripartite ATP-independent periplasmic transporters DctQ component" evidence="10">
    <location>
        <begin position="21"/>
        <end position="148"/>
    </location>
</feature>
<evidence type="ECO:0000256" key="6">
    <source>
        <dbReference type="ARBA" id="ARBA00022989"/>
    </source>
</evidence>
<sequence>MTKLSRFLGYFCALLLAVQVSVVLWGVLTRYAFSNQAGWTEELARYLLIWISLLGSAYAVSTRSHIAITLFPDSLEEAKVNRLNRFIDVLVLIFAVAVMIIGGGYYVWLTFSLGQTAPALGLPVGIVYLAVPLAGLFITFFQLKDILHGRP</sequence>
<dbReference type="GO" id="GO:0022857">
    <property type="term" value="F:transmembrane transporter activity"/>
    <property type="evidence" value="ECO:0007669"/>
    <property type="project" value="TreeGrafter"/>
</dbReference>
<feature type="transmembrane region" description="Helical" evidence="9">
    <location>
        <begin position="47"/>
        <end position="66"/>
    </location>
</feature>
<dbReference type="GO" id="GO:0015740">
    <property type="term" value="P:C4-dicarboxylate transport"/>
    <property type="evidence" value="ECO:0007669"/>
    <property type="project" value="TreeGrafter"/>
</dbReference>
<organism evidence="11 12">
    <name type="scientific">Neolewinella agarilytica</name>
    <dbReference type="NCBI Taxonomy" id="478744"/>
    <lineage>
        <taxon>Bacteria</taxon>
        <taxon>Pseudomonadati</taxon>
        <taxon>Bacteroidota</taxon>
        <taxon>Saprospiria</taxon>
        <taxon>Saprospirales</taxon>
        <taxon>Lewinellaceae</taxon>
        <taxon>Neolewinella</taxon>
    </lineage>
</organism>
<feature type="transmembrane region" description="Helical" evidence="9">
    <location>
        <begin position="120"/>
        <end position="141"/>
    </location>
</feature>
<reference evidence="12" key="1">
    <citation type="submission" date="2016-10" db="EMBL/GenBank/DDBJ databases">
        <authorList>
            <person name="Varghese N."/>
            <person name="Submissions S."/>
        </authorList>
    </citation>
    <scope>NUCLEOTIDE SEQUENCE [LARGE SCALE GENOMIC DNA]</scope>
    <source>
        <strain evidence="12">DSM 24740</strain>
    </source>
</reference>
<evidence type="ECO:0000256" key="1">
    <source>
        <dbReference type="ARBA" id="ARBA00004429"/>
    </source>
</evidence>
<dbReference type="GO" id="GO:0005886">
    <property type="term" value="C:plasma membrane"/>
    <property type="evidence" value="ECO:0007669"/>
    <property type="project" value="UniProtKB-SubCell"/>
</dbReference>
<dbReference type="Pfam" id="PF04290">
    <property type="entry name" value="DctQ"/>
    <property type="match status" value="1"/>
</dbReference>
<dbReference type="STRING" id="478744.SAMN05444359_10933"/>
<protein>
    <submittedName>
        <fullName evidence="11">TRAP-type C4-dicarboxylate transport system, small permease component</fullName>
    </submittedName>
</protein>
<dbReference type="PANTHER" id="PTHR35011:SF2">
    <property type="entry name" value="2,3-DIKETO-L-GULONATE TRAP TRANSPORTER SMALL PERMEASE PROTEIN YIAM"/>
    <property type="match status" value="1"/>
</dbReference>
<name>A0A1H9FMF4_9BACT</name>
<dbReference type="PANTHER" id="PTHR35011">
    <property type="entry name" value="2,3-DIKETO-L-GULONATE TRAP TRANSPORTER SMALL PERMEASE PROTEIN YIAM"/>
    <property type="match status" value="1"/>
</dbReference>
<dbReference type="OrthoDB" id="9815614at2"/>
<evidence type="ECO:0000313" key="11">
    <source>
        <dbReference type="EMBL" id="SEQ39137.1"/>
    </source>
</evidence>
<dbReference type="Proteomes" id="UP000199021">
    <property type="component" value="Unassembled WGS sequence"/>
</dbReference>
<keyword evidence="5 9" id="KW-0812">Transmembrane</keyword>
<evidence type="ECO:0000256" key="2">
    <source>
        <dbReference type="ARBA" id="ARBA00022448"/>
    </source>
</evidence>
<proteinExistence type="inferred from homology"/>
<dbReference type="InterPro" id="IPR007387">
    <property type="entry name" value="TRAP_DctQ"/>
</dbReference>